<proteinExistence type="predicted"/>
<protein>
    <submittedName>
        <fullName evidence="1">Uncharacterized protein</fullName>
    </submittedName>
</protein>
<dbReference type="AlphaFoldDB" id="A0A2P4XVQ1"/>
<accession>A0A2P4XVQ1</accession>
<dbReference type="Proteomes" id="UP000237271">
    <property type="component" value="Unassembled WGS sequence"/>
</dbReference>
<gene>
    <name evidence="1" type="ORF">PHPALM_14061</name>
</gene>
<comment type="caution">
    <text evidence="1">The sequence shown here is derived from an EMBL/GenBank/DDBJ whole genome shotgun (WGS) entry which is preliminary data.</text>
</comment>
<keyword evidence="2" id="KW-1185">Reference proteome</keyword>
<evidence type="ECO:0000313" key="1">
    <source>
        <dbReference type="EMBL" id="POM69630.1"/>
    </source>
</evidence>
<dbReference type="EMBL" id="NCKW01007836">
    <property type="protein sequence ID" value="POM69630.1"/>
    <property type="molecule type" value="Genomic_DNA"/>
</dbReference>
<sequence length="100" mass="11573">MIICYVADTGREPKKPADQLELETLTKRYVALKDAEDLEKDERAEIYSKTREEDRVGGEAIRDAAMKGEMREKKKLKTSKQVKSWRNPDELRLVFAEATI</sequence>
<organism evidence="1 2">
    <name type="scientific">Phytophthora palmivora</name>
    <dbReference type="NCBI Taxonomy" id="4796"/>
    <lineage>
        <taxon>Eukaryota</taxon>
        <taxon>Sar</taxon>
        <taxon>Stramenopiles</taxon>
        <taxon>Oomycota</taxon>
        <taxon>Peronosporomycetes</taxon>
        <taxon>Peronosporales</taxon>
        <taxon>Peronosporaceae</taxon>
        <taxon>Phytophthora</taxon>
    </lineage>
</organism>
<reference evidence="1 2" key="1">
    <citation type="journal article" date="2017" name="Genome Biol. Evol.">
        <title>Phytophthora megakarya and P. palmivora, closely related causal agents of cacao black pod rot, underwent increases in genome sizes and gene numbers by different mechanisms.</title>
        <authorList>
            <person name="Ali S.S."/>
            <person name="Shao J."/>
            <person name="Lary D.J."/>
            <person name="Kronmiller B."/>
            <person name="Shen D."/>
            <person name="Strem M.D."/>
            <person name="Amoako-Attah I."/>
            <person name="Akrofi A.Y."/>
            <person name="Begoude B.A."/>
            <person name="Ten Hoopen G.M."/>
            <person name="Coulibaly K."/>
            <person name="Kebe B.I."/>
            <person name="Melnick R.L."/>
            <person name="Guiltinan M.J."/>
            <person name="Tyler B.M."/>
            <person name="Meinhardt L.W."/>
            <person name="Bailey B.A."/>
        </authorList>
    </citation>
    <scope>NUCLEOTIDE SEQUENCE [LARGE SCALE GENOMIC DNA]</scope>
    <source>
        <strain evidence="2">sbr112.9</strain>
    </source>
</reference>
<name>A0A2P4XVQ1_9STRA</name>
<dbReference type="OrthoDB" id="125899at2759"/>
<evidence type="ECO:0000313" key="2">
    <source>
        <dbReference type="Proteomes" id="UP000237271"/>
    </source>
</evidence>